<dbReference type="EMBL" id="BRXZ01000348">
    <property type="protein sequence ID" value="GMI09967.1"/>
    <property type="molecule type" value="Genomic_DNA"/>
</dbReference>
<feature type="region of interest" description="Disordered" evidence="1">
    <location>
        <begin position="1"/>
        <end position="96"/>
    </location>
</feature>
<feature type="transmembrane region" description="Helical" evidence="2">
    <location>
        <begin position="226"/>
        <end position="248"/>
    </location>
</feature>
<protein>
    <submittedName>
        <fullName evidence="3">Uncharacterized protein</fullName>
    </submittedName>
</protein>
<gene>
    <name evidence="3" type="ORF">TrRE_jg13531</name>
</gene>
<feature type="non-terminal residue" evidence="3">
    <location>
        <position position="256"/>
    </location>
</feature>
<name>A0A9W7FD03_9STRA</name>
<accession>A0A9W7FD03</accession>
<reference evidence="3" key="1">
    <citation type="submission" date="2022-07" db="EMBL/GenBank/DDBJ databases">
        <title>Genome analysis of Parmales, a sister group of diatoms, reveals the evolutionary specialization of diatoms from phago-mixotrophs to photoautotrophs.</title>
        <authorList>
            <person name="Ban H."/>
            <person name="Sato S."/>
            <person name="Yoshikawa S."/>
            <person name="Kazumasa Y."/>
            <person name="Nakamura Y."/>
            <person name="Ichinomiya M."/>
            <person name="Saitoh K."/>
            <person name="Sato N."/>
            <person name="Blanc-Mathieu R."/>
            <person name="Endo H."/>
            <person name="Kuwata A."/>
            <person name="Ogata H."/>
        </authorList>
    </citation>
    <scope>NUCLEOTIDE SEQUENCE</scope>
</reference>
<feature type="compositionally biased region" description="Low complexity" evidence="1">
    <location>
        <begin position="19"/>
        <end position="28"/>
    </location>
</feature>
<proteinExistence type="predicted"/>
<feature type="compositionally biased region" description="Basic and acidic residues" evidence="1">
    <location>
        <begin position="36"/>
        <end position="68"/>
    </location>
</feature>
<evidence type="ECO:0000256" key="1">
    <source>
        <dbReference type="SAM" id="MobiDB-lite"/>
    </source>
</evidence>
<keyword evidence="4" id="KW-1185">Reference proteome</keyword>
<evidence type="ECO:0000313" key="3">
    <source>
        <dbReference type="EMBL" id="GMI09967.1"/>
    </source>
</evidence>
<evidence type="ECO:0000256" key="2">
    <source>
        <dbReference type="SAM" id="Phobius"/>
    </source>
</evidence>
<comment type="caution">
    <text evidence="3">The sequence shown here is derived from an EMBL/GenBank/DDBJ whole genome shotgun (WGS) entry which is preliminary data.</text>
</comment>
<organism evidence="3 4">
    <name type="scientific">Triparma retinervis</name>
    <dbReference type="NCBI Taxonomy" id="2557542"/>
    <lineage>
        <taxon>Eukaryota</taxon>
        <taxon>Sar</taxon>
        <taxon>Stramenopiles</taxon>
        <taxon>Ochrophyta</taxon>
        <taxon>Bolidophyceae</taxon>
        <taxon>Parmales</taxon>
        <taxon>Triparmaceae</taxon>
        <taxon>Triparma</taxon>
    </lineage>
</organism>
<keyword evidence="2" id="KW-0472">Membrane</keyword>
<evidence type="ECO:0000313" key="4">
    <source>
        <dbReference type="Proteomes" id="UP001165082"/>
    </source>
</evidence>
<keyword evidence="2" id="KW-1133">Transmembrane helix</keyword>
<dbReference type="AlphaFoldDB" id="A0A9W7FD03"/>
<dbReference type="Proteomes" id="UP001165082">
    <property type="component" value="Unassembled WGS sequence"/>
</dbReference>
<sequence>MSPTMPMSSPKAMDGMHLEPFAAVAEAPEVSDEESEGARPDEGGSKAEVSDEESEGARPDEGGSKAEVSDEESGGARADEEGSTNSGESTDAEGECSDTFDTFAELPSPLLSIPPPPIAARPSMVPPPLHLRRETALPPPPRTVSFGALMAEASAMSFSPKSSAFSGGALSSLTEGEVVDVDLDGLDGLDGLDLHEVHDEEELRNSILATKKTTEHIKCHPSFERAALIIQAGISLLCCFSFVCSWFADMDADRAG</sequence>
<keyword evidence="2" id="KW-0812">Transmembrane</keyword>